<feature type="compositionally biased region" description="Basic residues" evidence="1">
    <location>
        <begin position="271"/>
        <end position="280"/>
    </location>
</feature>
<evidence type="ECO:0000313" key="3">
    <source>
        <dbReference type="EMBL" id="KAF9777362.1"/>
    </source>
</evidence>
<dbReference type="Proteomes" id="UP000736335">
    <property type="component" value="Unassembled WGS sequence"/>
</dbReference>
<dbReference type="Pfam" id="PF01661">
    <property type="entry name" value="Macro"/>
    <property type="match status" value="1"/>
</dbReference>
<name>A0A9P6H1E3_9AGAM</name>
<dbReference type="PANTHER" id="PTHR11106">
    <property type="entry name" value="GANGLIOSIDE INDUCED DIFFERENTIATION ASSOCIATED PROTEIN 2-RELATED"/>
    <property type="match status" value="1"/>
</dbReference>
<evidence type="ECO:0000256" key="1">
    <source>
        <dbReference type="SAM" id="MobiDB-lite"/>
    </source>
</evidence>
<keyword evidence="4" id="KW-1185">Reference proteome</keyword>
<dbReference type="EMBL" id="WIUZ02000045">
    <property type="protein sequence ID" value="KAF9777362.1"/>
    <property type="molecule type" value="Genomic_DNA"/>
</dbReference>
<dbReference type="OrthoDB" id="6077599at2759"/>
<evidence type="ECO:0000313" key="4">
    <source>
        <dbReference type="Proteomes" id="UP000736335"/>
    </source>
</evidence>
<feature type="domain" description="Macro" evidence="2">
    <location>
        <begin position="38"/>
        <end position="255"/>
    </location>
</feature>
<dbReference type="AlphaFoldDB" id="A0A9P6H1E3"/>
<dbReference type="SMART" id="SM00506">
    <property type="entry name" value="A1pp"/>
    <property type="match status" value="1"/>
</dbReference>
<reference evidence="3" key="2">
    <citation type="submission" date="2020-11" db="EMBL/GenBank/DDBJ databases">
        <authorList>
            <consortium name="DOE Joint Genome Institute"/>
            <person name="Kuo A."/>
            <person name="Miyauchi S."/>
            <person name="Kiss E."/>
            <person name="Drula E."/>
            <person name="Kohler A."/>
            <person name="Sanchez-Garcia M."/>
            <person name="Andreopoulos B."/>
            <person name="Barry K.W."/>
            <person name="Bonito G."/>
            <person name="Buee M."/>
            <person name="Carver A."/>
            <person name="Chen C."/>
            <person name="Cichocki N."/>
            <person name="Clum A."/>
            <person name="Culley D."/>
            <person name="Crous P.W."/>
            <person name="Fauchery L."/>
            <person name="Girlanda M."/>
            <person name="Hayes R."/>
            <person name="Keri Z."/>
            <person name="Labutti K."/>
            <person name="Lipzen A."/>
            <person name="Lombard V."/>
            <person name="Magnuson J."/>
            <person name="Maillard F."/>
            <person name="Morin E."/>
            <person name="Murat C."/>
            <person name="Nolan M."/>
            <person name="Ohm R."/>
            <person name="Pangilinan J."/>
            <person name="Pereira M."/>
            <person name="Perotto S."/>
            <person name="Peter M."/>
            <person name="Riley R."/>
            <person name="Sitrit Y."/>
            <person name="Stielow B."/>
            <person name="Szollosi G."/>
            <person name="Zifcakova L."/>
            <person name="Stursova M."/>
            <person name="Spatafora J.W."/>
            <person name="Tedersoo L."/>
            <person name="Vaario L.-M."/>
            <person name="Yamada A."/>
            <person name="Yan M."/>
            <person name="Wang P."/>
            <person name="Xu J."/>
            <person name="Bruns T."/>
            <person name="Baldrian P."/>
            <person name="Vilgalys R."/>
            <person name="Henrissat B."/>
            <person name="Grigoriev I.V."/>
            <person name="Hibbett D."/>
            <person name="Nagy L.G."/>
            <person name="Martin F.M."/>
        </authorList>
    </citation>
    <scope>NUCLEOTIDE SEQUENCE</scope>
    <source>
        <strain evidence="3">UH-Tt-Lm1</strain>
    </source>
</reference>
<protein>
    <submittedName>
        <fullName evidence="3">A1pp-domain-containing protein</fullName>
    </submittedName>
</protein>
<comment type="caution">
    <text evidence="3">The sequence shown here is derived from an EMBL/GenBank/DDBJ whole genome shotgun (WGS) entry which is preliminary data.</text>
</comment>
<evidence type="ECO:0000259" key="2">
    <source>
        <dbReference type="PROSITE" id="PS51154"/>
    </source>
</evidence>
<dbReference type="PANTHER" id="PTHR11106:SF27">
    <property type="entry name" value="MACRO DOMAIN-CONTAINING PROTEIN"/>
    <property type="match status" value="1"/>
</dbReference>
<dbReference type="SUPFAM" id="SSF52949">
    <property type="entry name" value="Macro domain-like"/>
    <property type="match status" value="1"/>
</dbReference>
<feature type="compositionally biased region" description="Basic and acidic residues" evidence="1">
    <location>
        <begin position="281"/>
        <end position="304"/>
    </location>
</feature>
<dbReference type="PROSITE" id="PS51154">
    <property type="entry name" value="MACRO"/>
    <property type="match status" value="1"/>
</dbReference>
<sequence>MSDSDSEPEMAIRVSSIRTLQDLYKAGAIRAARSPKYLTKRPSGPCIAVGIPSRQGDITALEVDSIVNAANSHLGGGAGGESQVGELVATRVFLVNGAIQRAAGGTPGRMLTLGGCETGFAKITRGYRLPAKHVIHAVGPIYSSRNREKSGRAAVLLQDQPRNCRSERTQAHRTPAPVTFCVSVADEARLGIPFLIYWHLRYPIDDATHIALDATRVFLDTPDGEKVNQLDRVIFVVGATGTEMHLIPHYFPQEEELSPSEKPQDEQVKMGKLKTNHSRRTTKDEPARGEPTKDEPARDEPDSR</sequence>
<dbReference type="InterPro" id="IPR043472">
    <property type="entry name" value="Macro_dom-like"/>
</dbReference>
<gene>
    <name evidence="3" type="ORF">BJ322DRAFT_1025803</name>
</gene>
<proteinExistence type="predicted"/>
<organism evidence="3 4">
    <name type="scientific">Thelephora terrestris</name>
    <dbReference type="NCBI Taxonomy" id="56493"/>
    <lineage>
        <taxon>Eukaryota</taxon>
        <taxon>Fungi</taxon>
        <taxon>Dikarya</taxon>
        <taxon>Basidiomycota</taxon>
        <taxon>Agaricomycotina</taxon>
        <taxon>Agaricomycetes</taxon>
        <taxon>Thelephorales</taxon>
        <taxon>Thelephoraceae</taxon>
        <taxon>Thelephora</taxon>
    </lineage>
</organism>
<dbReference type="Gene3D" id="3.40.220.10">
    <property type="entry name" value="Leucine Aminopeptidase, subunit E, domain 1"/>
    <property type="match status" value="1"/>
</dbReference>
<dbReference type="InterPro" id="IPR002589">
    <property type="entry name" value="Macro_dom"/>
</dbReference>
<reference evidence="3" key="1">
    <citation type="journal article" date="2020" name="Nat. Commun.">
        <title>Large-scale genome sequencing of mycorrhizal fungi provides insights into the early evolution of symbiotic traits.</title>
        <authorList>
            <person name="Miyauchi S."/>
            <person name="Kiss E."/>
            <person name="Kuo A."/>
            <person name="Drula E."/>
            <person name="Kohler A."/>
            <person name="Sanchez-Garcia M."/>
            <person name="Morin E."/>
            <person name="Andreopoulos B."/>
            <person name="Barry K.W."/>
            <person name="Bonito G."/>
            <person name="Buee M."/>
            <person name="Carver A."/>
            <person name="Chen C."/>
            <person name="Cichocki N."/>
            <person name="Clum A."/>
            <person name="Culley D."/>
            <person name="Crous P.W."/>
            <person name="Fauchery L."/>
            <person name="Girlanda M."/>
            <person name="Hayes R.D."/>
            <person name="Keri Z."/>
            <person name="LaButti K."/>
            <person name="Lipzen A."/>
            <person name="Lombard V."/>
            <person name="Magnuson J."/>
            <person name="Maillard F."/>
            <person name="Murat C."/>
            <person name="Nolan M."/>
            <person name="Ohm R.A."/>
            <person name="Pangilinan J."/>
            <person name="Pereira M.F."/>
            <person name="Perotto S."/>
            <person name="Peter M."/>
            <person name="Pfister S."/>
            <person name="Riley R."/>
            <person name="Sitrit Y."/>
            <person name="Stielow J.B."/>
            <person name="Szollosi G."/>
            <person name="Zifcakova L."/>
            <person name="Stursova M."/>
            <person name="Spatafora J.W."/>
            <person name="Tedersoo L."/>
            <person name="Vaario L.M."/>
            <person name="Yamada A."/>
            <person name="Yan M."/>
            <person name="Wang P."/>
            <person name="Xu J."/>
            <person name="Bruns T."/>
            <person name="Baldrian P."/>
            <person name="Vilgalys R."/>
            <person name="Dunand C."/>
            <person name="Henrissat B."/>
            <person name="Grigoriev I.V."/>
            <person name="Hibbett D."/>
            <person name="Nagy L.G."/>
            <person name="Martin F.M."/>
        </authorList>
    </citation>
    <scope>NUCLEOTIDE SEQUENCE</scope>
    <source>
        <strain evidence="3">UH-Tt-Lm1</strain>
    </source>
</reference>
<feature type="region of interest" description="Disordered" evidence="1">
    <location>
        <begin position="252"/>
        <end position="304"/>
    </location>
</feature>
<accession>A0A9P6H1E3</accession>